<dbReference type="PANTHER" id="PTHR13131">
    <property type="entry name" value="CYSTINOSIN"/>
    <property type="match status" value="1"/>
</dbReference>
<comment type="caution">
    <text evidence="9">The sequence shown here is derived from an EMBL/GenBank/DDBJ whole genome shotgun (WGS) entry which is preliminary data.</text>
</comment>
<evidence type="ECO:0000256" key="5">
    <source>
        <dbReference type="ARBA" id="ARBA00022989"/>
    </source>
</evidence>
<dbReference type="Proteomes" id="UP001314263">
    <property type="component" value="Unassembled WGS sequence"/>
</dbReference>
<feature type="transmembrane region" description="Helical" evidence="8">
    <location>
        <begin position="216"/>
        <end position="238"/>
    </location>
</feature>
<dbReference type="GO" id="GO:0005774">
    <property type="term" value="C:vacuolar membrane"/>
    <property type="evidence" value="ECO:0007669"/>
    <property type="project" value="TreeGrafter"/>
</dbReference>
<feature type="region of interest" description="Disordered" evidence="7">
    <location>
        <begin position="323"/>
        <end position="355"/>
    </location>
</feature>
<evidence type="ECO:0000256" key="1">
    <source>
        <dbReference type="ARBA" id="ARBA00004127"/>
    </source>
</evidence>
<reference evidence="9 10" key="1">
    <citation type="submission" date="2023-10" db="EMBL/GenBank/DDBJ databases">
        <authorList>
            <person name="Maclean D."/>
            <person name="Macfadyen A."/>
        </authorList>
    </citation>
    <scope>NUCLEOTIDE SEQUENCE [LARGE SCALE GENOMIC DNA]</scope>
</reference>
<dbReference type="InterPro" id="IPR005282">
    <property type="entry name" value="LC_transporter"/>
</dbReference>
<evidence type="ECO:0000256" key="4">
    <source>
        <dbReference type="ARBA" id="ARBA00022737"/>
    </source>
</evidence>
<evidence type="ECO:0000256" key="8">
    <source>
        <dbReference type="SAM" id="Phobius"/>
    </source>
</evidence>
<dbReference type="PANTHER" id="PTHR13131:SF5">
    <property type="entry name" value="CYSTINOSIN"/>
    <property type="match status" value="1"/>
</dbReference>
<feature type="transmembrane region" description="Helical" evidence="8">
    <location>
        <begin position="48"/>
        <end position="67"/>
    </location>
</feature>
<feature type="compositionally biased region" description="Polar residues" evidence="7">
    <location>
        <begin position="332"/>
        <end position="346"/>
    </location>
</feature>
<keyword evidence="6 8" id="KW-0472">Membrane</keyword>
<protein>
    <recommendedName>
        <fullName evidence="11">Cystinosin</fullName>
    </recommendedName>
</protein>
<evidence type="ECO:0008006" key="11">
    <source>
        <dbReference type="Google" id="ProtNLM"/>
    </source>
</evidence>
<dbReference type="Pfam" id="PF04193">
    <property type="entry name" value="PQ-loop"/>
    <property type="match status" value="2"/>
</dbReference>
<keyword evidence="2" id="KW-0813">Transport</keyword>
<feature type="transmembrane region" description="Helical" evidence="8">
    <location>
        <begin position="290"/>
        <end position="312"/>
    </location>
</feature>
<name>A0AAV1I6K9_9CHLO</name>
<proteinExistence type="predicted"/>
<dbReference type="EMBL" id="CAUYUE010000007">
    <property type="protein sequence ID" value="CAK0782988.1"/>
    <property type="molecule type" value="Genomic_DNA"/>
</dbReference>
<evidence type="ECO:0000256" key="2">
    <source>
        <dbReference type="ARBA" id="ARBA00022448"/>
    </source>
</evidence>
<dbReference type="GO" id="GO:0015184">
    <property type="term" value="F:L-cystine transmembrane transporter activity"/>
    <property type="evidence" value="ECO:0007669"/>
    <property type="project" value="TreeGrafter"/>
</dbReference>
<evidence type="ECO:0000313" key="9">
    <source>
        <dbReference type="EMBL" id="CAK0782988.1"/>
    </source>
</evidence>
<keyword evidence="10" id="KW-1185">Reference proteome</keyword>
<keyword evidence="5 8" id="KW-1133">Transmembrane helix</keyword>
<keyword evidence="3 8" id="KW-0812">Transmembrane</keyword>
<dbReference type="GO" id="GO:0012505">
    <property type="term" value="C:endomembrane system"/>
    <property type="evidence" value="ECO:0007669"/>
    <property type="project" value="UniProtKB-SubCell"/>
</dbReference>
<dbReference type="InterPro" id="IPR006603">
    <property type="entry name" value="PQ-loop_rpt"/>
</dbReference>
<feature type="transmembrane region" description="Helical" evidence="8">
    <location>
        <begin position="187"/>
        <end position="210"/>
    </location>
</feature>
<comment type="subcellular location">
    <subcellularLocation>
        <location evidence="1">Endomembrane system</location>
        <topology evidence="1">Multi-pass membrane protein</topology>
    </subcellularLocation>
</comment>
<keyword evidence="4" id="KW-0677">Repeat</keyword>
<feature type="transmembrane region" description="Helical" evidence="8">
    <location>
        <begin position="87"/>
        <end position="106"/>
    </location>
</feature>
<sequence length="355" mass="39132">MTSRVSADKSDDAEEQSISLLQSDAEAVSRDFRLRLTVLDLIEEGHKAAGIAISAALVTGVVLGLSLPVDHNIPGEYARASNILGWTYFSCWWIGWYPQLIQNALLGSVVGISFDFMLYNWIGFICYSAFNIGLYLHPGIRQEYRETHGGQNSDVRANDLAFSLHCNLMSTLMLLQMLWYKGGGQRVTAVCWTSTAGFFLVCGGYLLGAALHWRGFTALGFLYLLSWLKLVTSLVKYFPQVYLNYKRKSTIGWSVSNALTDMSGGLFSLAQQSLDAYALKDISIVTGDPVKFGLALVSILYCVVLLVQHFILYRERKPSHYNEAQSKPAAPNESQAGSSLLCNGSSRGDDTIDAV</sequence>
<dbReference type="Gene3D" id="1.20.1280.290">
    <property type="match status" value="1"/>
</dbReference>
<evidence type="ECO:0000256" key="3">
    <source>
        <dbReference type="ARBA" id="ARBA00022692"/>
    </source>
</evidence>
<evidence type="ECO:0000256" key="6">
    <source>
        <dbReference type="ARBA" id="ARBA00023136"/>
    </source>
</evidence>
<organism evidence="9 10">
    <name type="scientific">Coccomyxa viridis</name>
    <dbReference type="NCBI Taxonomy" id="1274662"/>
    <lineage>
        <taxon>Eukaryota</taxon>
        <taxon>Viridiplantae</taxon>
        <taxon>Chlorophyta</taxon>
        <taxon>core chlorophytes</taxon>
        <taxon>Trebouxiophyceae</taxon>
        <taxon>Trebouxiophyceae incertae sedis</taxon>
        <taxon>Coccomyxaceae</taxon>
        <taxon>Coccomyxa</taxon>
    </lineage>
</organism>
<evidence type="ECO:0000256" key="7">
    <source>
        <dbReference type="SAM" id="MobiDB-lite"/>
    </source>
</evidence>
<evidence type="ECO:0000313" key="10">
    <source>
        <dbReference type="Proteomes" id="UP001314263"/>
    </source>
</evidence>
<feature type="transmembrane region" description="Helical" evidence="8">
    <location>
        <begin position="118"/>
        <end position="140"/>
    </location>
</feature>
<accession>A0AAV1I6K9</accession>
<gene>
    <name evidence="9" type="ORF">CVIRNUC_006183</name>
</gene>
<dbReference type="AlphaFoldDB" id="A0AAV1I6K9"/>
<dbReference type="SMART" id="SM00679">
    <property type="entry name" value="CTNS"/>
    <property type="match status" value="2"/>
</dbReference>